<name>A0AAG5D236_ANOAO</name>
<keyword evidence="1" id="KW-0732">Signal</keyword>
<dbReference type="AlphaFoldDB" id="A0AAG5D236"/>
<evidence type="ECO:0000313" key="3">
    <source>
        <dbReference type="EnsemblMetazoa" id="ENSAATROPP004728"/>
    </source>
</evidence>
<proteinExistence type="predicted"/>
<sequence>MSLKLGSLLLLLAIPASVPASVKRAAIEGRAFPVNALPPLTYSPKKYTFYIEDATFWQAWQLCRSKDKRLATIENLQDHMAYTTALSPIEDVDSLEFWIAGTNLGAKAGDYDKYYWITNDRPVGNLNEFGNWFEGITPFIPNVCMATYLGSAKWIYGDCVTPKSGYACEESQDV</sequence>
<dbReference type="PROSITE" id="PS50041">
    <property type="entry name" value="C_TYPE_LECTIN_2"/>
    <property type="match status" value="1"/>
</dbReference>
<protein>
    <recommendedName>
        <fullName evidence="2">C-type lectin domain-containing protein</fullName>
    </recommendedName>
</protein>
<dbReference type="SMART" id="SM00034">
    <property type="entry name" value="CLECT"/>
    <property type="match status" value="1"/>
</dbReference>
<organism evidence="3 4">
    <name type="scientific">Anopheles atroparvus</name>
    <name type="common">European mosquito</name>
    <dbReference type="NCBI Taxonomy" id="41427"/>
    <lineage>
        <taxon>Eukaryota</taxon>
        <taxon>Metazoa</taxon>
        <taxon>Ecdysozoa</taxon>
        <taxon>Arthropoda</taxon>
        <taxon>Hexapoda</taxon>
        <taxon>Insecta</taxon>
        <taxon>Pterygota</taxon>
        <taxon>Neoptera</taxon>
        <taxon>Endopterygota</taxon>
        <taxon>Diptera</taxon>
        <taxon>Nematocera</taxon>
        <taxon>Culicoidea</taxon>
        <taxon>Culicidae</taxon>
        <taxon>Anophelinae</taxon>
        <taxon>Anopheles</taxon>
    </lineage>
</organism>
<reference evidence="3" key="1">
    <citation type="submission" date="2024-04" db="UniProtKB">
        <authorList>
            <consortium name="EnsemblMetazoa"/>
        </authorList>
    </citation>
    <scope>IDENTIFICATION</scope>
    <source>
        <strain evidence="3">EBRO</strain>
    </source>
</reference>
<keyword evidence="4" id="KW-1185">Reference proteome</keyword>
<feature type="chain" id="PRO_5042617250" description="C-type lectin domain-containing protein" evidence="1">
    <location>
        <begin position="21"/>
        <end position="174"/>
    </location>
</feature>
<evidence type="ECO:0000313" key="4">
    <source>
        <dbReference type="Proteomes" id="UP000075880"/>
    </source>
</evidence>
<dbReference type="InterPro" id="IPR001304">
    <property type="entry name" value="C-type_lectin-like"/>
</dbReference>
<evidence type="ECO:0000259" key="2">
    <source>
        <dbReference type="PROSITE" id="PS50041"/>
    </source>
</evidence>
<dbReference type="EnsemblMetazoa" id="ENSAATROPT004997">
    <property type="protein sequence ID" value="ENSAATROPP004728"/>
    <property type="gene ID" value="ENSAATROPG003975"/>
</dbReference>
<evidence type="ECO:0000256" key="1">
    <source>
        <dbReference type="SAM" id="SignalP"/>
    </source>
</evidence>
<feature type="signal peptide" evidence="1">
    <location>
        <begin position="1"/>
        <end position="20"/>
    </location>
</feature>
<accession>A0AAG5D236</accession>
<dbReference type="SUPFAM" id="SSF56436">
    <property type="entry name" value="C-type lectin-like"/>
    <property type="match status" value="1"/>
</dbReference>
<dbReference type="InterPro" id="IPR016186">
    <property type="entry name" value="C-type_lectin-like/link_sf"/>
</dbReference>
<feature type="domain" description="C-type lectin" evidence="2">
    <location>
        <begin position="42"/>
        <end position="159"/>
    </location>
</feature>
<dbReference type="InterPro" id="IPR016187">
    <property type="entry name" value="CTDL_fold"/>
</dbReference>
<dbReference type="Proteomes" id="UP000075880">
    <property type="component" value="Unassembled WGS sequence"/>
</dbReference>
<dbReference type="Gene3D" id="3.10.100.10">
    <property type="entry name" value="Mannose-Binding Protein A, subunit A"/>
    <property type="match status" value="1"/>
</dbReference>
<dbReference type="CDD" id="cd00037">
    <property type="entry name" value="CLECT"/>
    <property type="match status" value="1"/>
</dbReference>